<dbReference type="PATRIC" id="fig|1254432.3.peg.3131"/>
<sequence length="41" mass="4490">MWLTLTSRSAAATAAIELVESRLPAELGSRIATFREEPICQ</sequence>
<dbReference type="HOGENOM" id="CLU_3276774_0_0_7"/>
<evidence type="ECO:0000313" key="1">
    <source>
        <dbReference type="EMBL" id="AGP35528.1"/>
    </source>
</evidence>
<dbReference type="AlphaFoldDB" id="S4XY52"/>
<reference evidence="1 2" key="1">
    <citation type="journal article" date="2013" name="Sci. Rep.">
        <title>Extraordinary expansion of a Sorangium cellulosum genome from an alkaline milieu.</title>
        <authorList>
            <person name="Han K."/>
            <person name="Li Z.F."/>
            <person name="Peng R."/>
            <person name="Zhu L.P."/>
            <person name="Zhou T."/>
            <person name="Wang L.G."/>
            <person name="Li S.G."/>
            <person name="Zhang X.B."/>
            <person name="Hu W."/>
            <person name="Wu Z.H."/>
            <person name="Qin N."/>
            <person name="Li Y.Z."/>
        </authorList>
    </citation>
    <scope>NUCLEOTIDE SEQUENCE [LARGE SCALE GENOMIC DNA]</scope>
    <source>
        <strain evidence="1 2">So0157-2</strain>
    </source>
</reference>
<dbReference type="EMBL" id="CP003969">
    <property type="protein sequence ID" value="AGP35528.1"/>
    <property type="molecule type" value="Genomic_DNA"/>
</dbReference>
<name>S4XY52_SORCE</name>
<dbReference type="STRING" id="1254432.SCE1572_13905"/>
<organism evidence="1 2">
    <name type="scientific">Sorangium cellulosum So0157-2</name>
    <dbReference type="NCBI Taxonomy" id="1254432"/>
    <lineage>
        <taxon>Bacteria</taxon>
        <taxon>Pseudomonadati</taxon>
        <taxon>Myxococcota</taxon>
        <taxon>Polyangia</taxon>
        <taxon>Polyangiales</taxon>
        <taxon>Polyangiaceae</taxon>
        <taxon>Sorangium</taxon>
    </lineage>
</organism>
<evidence type="ECO:0000313" key="2">
    <source>
        <dbReference type="Proteomes" id="UP000014803"/>
    </source>
</evidence>
<accession>S4XY52</accession>
<protein>
    <submittedName>
        <fullName evidence="1">Uncharacterized protein</fullName>
    </submittedName>
</protein>
<proteinExistence type="predicted"/>
<gene>
    <name evidence="1" type="ORF">SCE1572_13905</name>
</gene>
<dbReference type="KEGG" id="scu:SCE1572_13905"/>
<dbReference type="Proteomes" id="UP000014803">
    <property type="component" value="Chromosome"/>
</dbReference>